<evidence type="ECO:0000259" key="1">
    <source>
        <dbReference type="Pfam" id="PF00903"/>
    </source>
</evidence>
<dbReference type="EMBL" id="BOMG01000109">
    <property type="protein sequence ID" value="GID60490.1"/>
    <property type="molecule type" value="Genomic_DNA"/>
</dbReference>
<dbReference type="InterPro" id="IPR029068">
    <property type="entry name" value="Glyas_Bleomycin-R_OHBP_Dase"/>
</dbReference>
<reference evidence="2 3" key="1">
    <citation type="submission" date="2021-01" db="EMBL/GenBank/DDBJ databases">
        <title>Whole genome shotgun sequence of Actinoplanes couchii NBRC 106145.</title>
        <authorList>
            <person name="Komaki H."/>
            <person name="Tamura T."/>
        </authorList>
    </citation>
    <scope>NUCLEOTIDE SEQUENCE [LARGE SCALE GENOMIC DNA]</scope>
    <source>
        <strain evidence="2 3">NBRC 106145</strain>
    </source>
</reference>
<dbReference type="Pfam" id="PF00903">
    <property type="entry name" value="Glyoxalase"/>
    <property type="match status" value="1"/>
</dbReference>
<dbReference type="InterPro" id="IPR004360">
    <property type="entry name" value="Glyas_Fos-R_dOase_dom"/>
</dbReference>
<organism evidence="2 3">
    <name type="scientific">Actinoplanes couchii</name>
    <dbReference type="NCBI Taxonomy" id="403638"/>
    <lineage>
        <taxon>Bacteria</taxon>
        <taxon>Bacillati</taxon>
        <taxon>Actinomycetota</taxon>
        <taxon>Actinomycetes</taxon>
        <taxon>Micromonosporales</taxon>
        <taxon>Micromonosporaceae</taxon>
        <taxon>Actinoplanes</taxon>
    </lineage>
</organism>
<comment type="caution">
    <text evidence="2">The sequence shown here is derived from an EMBL/GenBank/DDBJ whole genome shotgun (WGS) entry which is preliminary data.</text>
</comment>
<dbReference type="SUPFAM" id="SSF54593">
    <property type="entry name" value="Glyoxalase/Bleomycin resistance protein/Dihydroxybiphenyl dioxygenase"/>
    <property type="match status" value="1"/>
</dbReference>
<protein>
    <submittedName>
        <fullName evidence="2">VOC family protein</fullName>
    </submittedName>
</protein>
<accession>A0ABQ3XPQ0</accession>
<keyword evidence="3" id="KW-1185">Reference proteome</keyword>
<feature type="domain" description="Glyoxalase/fosfomycin resistance/dioxygenase" evidence="1">
    <location>
        <begin position="12"/>
        <end position="130"/>
    </location>
</feature>
<dbReference type="Proteomes" id="UP000612282">
    <property type="component" value="Unassembled WGS sequence"/>
</dbReference>
<evidence type="ECO:0000313" key="2">
    <source>
        <dbReference type="EMBL" id="GID60490.1"/>
    </source>
</evidence>
<dbReference type="PANTHER" id="PTHR33990">
    <property type="entry name" value="PROTEIN YJDN-RELATED"/>
    <property type="match status" value="1"/>
</dbReference>
<sequence>MSIKTVAHINLRGEARQALEFYQRVFGGHLVIATHADAYGTTDPAEKDLVGWGQVVSPEGFQVMAFDVPAARPWDQGQSSYFVSVRGEHGDEISGYWTKLADGATVIVDLAPSSWSPLYGMLTDRFGVTWILDVAVAY</sequence>
<dbReference type="PANTHER" id="PTHR33990:SF1">
    <property type="entry name" value="PROTEIN YJDN"/>
    <property type="match status" value="1"/>
</dbReference>
<gene>
    <name evidence="2" type="ORF">Aco03nite_088940</name>
</gene>
<name>A0ABQ3XPQ0_9ACTN</name>
<evidence type="ECO:0000313" key="3">
    <source>
        <dbReference type="Proteomes" id="UP000612282"/>
    </source>
</evidence>
<proteinExistence type="predicted"/>
<dbReference type="Gene3D" id="3.10.180.10">
    <property type="entry name" value="2,3-Dihydroxybiphenyl 1,2-Dioxygenase, domain 1"/>
    <property type="match status" value="1"/>
</dbReference>
<dbReference type="RefSeq" id="WP_203807564.1">
    <property type="nucleotide sequence ID" value="NZ_BAAAQE010000112.1"/>
</dbReference>